<dbReference type="AlphaFoldDB" id="A0A9P1G8Q8"/>
<dbReference type="EMBL" id="CAMXCT010003566">
    <property type="protein sequence ID" value="CAI4005125.1"/>
    <property type="molecule type" value="Genomic_DNA"/>
</dbReference>
<reference evidence="2" key="1">
    <citation type="submission" date="2022-10" db="EMBL/GenBank/DDBJ databases">
        <authorList>
            <person name="Chen Y."/>
            <person name="Dougan E. K."/>
            <person name="Chan C."/>
            <person name="Rhodes N."/>
            <person name="Thang M."/>
        </authorList>
    </citation>
    <scope>NUCLEOTIDE SEQUENCE</scope>
</reference>
<feature type="region of interest" description="Disordered" evidence="1">
    <location>
        <begin position="1"/>
        <end position="26"/>
    </location>
</feature>
<comment type="caution">
    <text evidence="2">The sequence shown here is derived from an EMBL/GenBank/DDBJ whole genome shotgun (WGS) entry which is preliminary data.</text>
</comment>
<reference evidence="3 4" key="2">
    <citation type="submission" date="2024-05" db="EMBL/GenBank/DDBJ databases">
        <authorList>
            <person name="Chen Y."/>
            <person name="Shah S."/>
            <person name="Dougan E. K."/>
            <person name="Thang M."/>
            <person name="Chan C."/>
        </authorList>
    </citation>
    <scope>NUCLEOTIDE SEQUENCE [LARGE SCALE GENOMIC DNA]</scope>
</reference>
<dbReference type="EMBL" id="CAMXCT020003566">
    <property type="protein sequence ID" value="CAL1158500.1"/>
    <property type="molecule type" value="Genomic_DNA"/>
</dbReference>
<feature type="region of interest" description="Disordered" evidence="1">
    <location>
        <begin position="45"/>
        <end position="78"/>
    </location>
</feature>
<sequence>MASARRRDSASAASAAAPGVGGPTVMPALLLPRALARRGAVALRGGRQALPPLPPFRSLLPERKRRTKKKLQSAHPQH</sequence>
<gene>
    <name evidence="2" type="ORF">C1SCF055_LOCUS30878</name>
</gene>
<keyword evidence="4" id="KW-1185">Reference proteome</keyword>
<protein>
    <submittedName>
        <fullName evidence="2">Uncharacterized protein</fullName>
    </submittedName>
</protein>
<evidence type="ECO:0000256" key="1">
    <source>
        <dbReference type="SAM" id="MobiDB-lite"/>
    </source>
</evidence>
<proteinExistence type="predicted"/>
<evidence type="ECO:0000313" key="3">
    <source>
        <dbReference type="EMBL" id="CAL4792437.1"/>
    </source>
</evidence>
<evidence type="ECO:0000313" key="2">
    <source>
        <dbReference type="EMBL" id="CAI4005125.1"/>
    </source>
</evidence>
<organism evidence="2">
    <name type="scientific">Cladocopium goreaui</name>
    <dbReference type="NCBI Taxonomy" id="2562237"/>
    <lineage>
        <taxon>Eukaryota</taxon>
        <taxon>Sar</taxon>
        <taxon>Alveolata</taxon>
        <taxon>Dinophyceae</taxon>
        <taxon>Suessiales</taxon>
        <taxon>Symbiodiniaceae</taxon>
        <taxon>Cladocopium</taxon>
    </lineage>
</organism>
<evidence type="ECO:0000313" key="4">
    <source>
        <dbReference type="Proteomes" id="UP001152797"/>
    </source>
</evidence>
<accession>A0A9P1G8Q8</accession>
<feature type="compositionally biased region" description="Basic residues" evidence="1">
    <location>
        <begin position="63"/>
        <end position="78"/>
    </location>
</feature>
<dbReference type="Proteomes" id="UP001152797">
    <property type="component" value="Unassembled WGS sequence"/>
</dbReference>
<feature type="non-terminal residue" evidence="2">
    <location>
        <position position="78"/>
    </location>
</feature>
<dbReference type="EMBL" id="CAMXCT030003566">
    <property type="protein sequence ID" value="CAL4792437.1"/>
    <property type="molecule type" value="Genomic_DNA"/>
</dbReference>
<name>A0A9P1G8Q8_9DINO</name>